<evidence type="ECO:0000256" key="5">
    <source>
        <dbReference type="ARBA" id="ARBA00022741"/>
    </source>
</evidence>
<dbReference type="GO" id="GO:0005886">
    <property type="term" value="C:plasma membrane"/>
    <property type="evidence" value="ECO:0007669"/>
    <property type="project" value="UniProtKB-SubCell"/>
</dbReference>
<proteinExistence type="inferred from homology"/>
<comment type="subcellular location">
    <subcellularLocation>
        <location evidence="1">Cell membrane</location>
        <topology evidence="1">Single-pass membrane protein</topology>
    </subcellularLocation>
</comment>
<dbReference type="GO" id="GO:0016787">
    <property type="term" value="F:hydrolase activity"/>
    <property type="evidence" value="ECO:0007669"/>
    <property type="project" value="UniProtKB-KW"/>
</dbReference>
<gene>
    <name evidence="12" type="ORF">Prubr_56730</name>
</gene>
<feature type="region of interest" description="Disordered" evidence="10">
    <location>
        <begin position="299"/>
        <end position="340"/>
    </location>
</feature>
<dbReference type="PANTHER" id="PTHR40765">
    <property type="entry name" value="ESX-2 SECRETION SYSTEM ATPASE ECCB2"/>
    <property type="match status" value="1"/>
</dbReference>
<dbReference type="InterPro" id="IPR042485">
    <property type="entry name" value="T7SS_EccB_R3"/>
</dbReference>
<keyword evidence="6" id="KW-0378">Hydrolase</keyword>
<dbReference type="InterPro" id="IPR007795">
    <property type="entry name" value="T7SS_EccB"/>
</dbReference>
<feature type="transmembrane region" description="Helical" evidence="11">
    <location>
        <begin position="38"/>
        <end position="61"/>
    </location>
</feature>
<dbReference type="GO" id="GO:0005524">
    <property type="term" value="F:ATP binding"/>
    <property type="evidence" value="ECO:0007669"/>
    <property type="project" value="UniProtKB-KW"/>
</dbReference>
<dbReference type="EMBL" id="AP023359">
    <property type="protein sequence ID" value="BCJ68652.1"/>
    <property type="molecule type" value="Genomic_DNA"/>
</dbReference>
<keyword evidence="13" id="KW-1185">Reference proteome</keyword>
<dbReference type="NCBIfam" id="TIGR03919">
    <property type="entry name" value="T7SS_EccB"/>
    <property type="match status" value="1"/>
</dbReference>
<reference evidence="12" key="1">
    <citation type="submission" date="2020-08" db="EMBL/GenBank/DDBJ databases">
        <title>Whole genome shotgun sequence of Polymorphospora rubra NBRC 101157.</title>
        <authorList>
            <person name="Komaki H."/>
            <person name="Tamura T."/>
        </authorList>
    </citation>
    <scope>NUCLEOTIDE SEQUENCE</scope>
    <source>
        <strain evidence="12">NBRC 101157</strain>
    </source>
</reference>
<evidence type="ECO:0000256" key="6">
    <source>
        <dbReference type="ARBA" id="ARBA00022801"/>
    </source>
</evidence>
<dbReference type="Gene3D" id="2.40.50.910">
    <property type="entry name" value="Type VII secretion system EccB, repeat 3 domain"/>
    <property type="match status" value="1"/>
</dbReference>
<evidence type="ECO:0000256" key="10">
    <source>
        <dbReference type="SAM" id="MobiDB-lite"/>
    </source>
</evidence>
<organism evidence="12 13">
    <name type="scientific">Polymorphospora rubra</name>
    <dbReference type="NCBI Taxonomy" id="338584"/>
    <lineage>
        <taxon>Bacteria</taxon>
        <taxon>Bacillati</taxon>
        <taxon>Actinomycetota</taxon>
        <taxon>Actinomycetes</taxon>
        <taxon>Micromonosporales</taxon>
        <taxon>Micromonosporaceae</taxon>
        <taxon>Polymorphospora</taxon>
    </lineage>
</organism>
<evidence type="ECO:0000256" key="9">
    <source>
        <dbReference type="ARBA" id="ARBA00023136"/>
    </source>
</evidence>
<evidence type="ECO:0000256" key="7">
    <source>
        <dbReference type="ARBA" id="ARBA00022840"/>
    </source>
</evidence>
<evidence type="ECO:0000256" key="2">
    <source>
        <dbReference type="ARBA" id="ARBA00008149"/>
    </source>
</evidence>
<evidence type="ECO:0000313" key="12">
    <source>
        <dbReference type="EMBL" id="BCJ68652.1"/>
    </source>
</evidence>
<keyword evidence="9 11" id="KW-0472">Membrane</keyword>
<evidence type="ECO:0000256" key="11">
    <source>
        <dbReference type="SAM" id="Phobius"/>
    </source>
</evidence>
<evidence type="ECO:0000256" key="3">
    <source>
        <dbReference type="ARBA" id="ARBA00022475"/>
    </source>
</evidence>
<evidence type="ECO:0000256" key="1">
    <source>
        <dbReference type="ARBA" id="ARBA00004162"/>
    </source>
</evidence>
<sequence length="461" mass="46585">MPTRRDQLHSYQFMTQRVISAFVMRETDPAQSPLRRGIGAVFGGVMVAVLIAAGVGIYGLITKVGGDRWKTDGSVVIERETGATFVYLNGQLHPTVNYASALLAAGRPGQAAARVAAASLAGVPRGITVGIVGAPQSLPTAKQRIGLPWTVCAVPGTNDAGQPVSTVVLGVGVTPSGGRGTGEQGLLVRDAERGPNYLVWQGHRHLIQSSRVVIPALFGSVTATPVGTAWINALPAGTDIAPVQVRDRGQASAALPGRSVGDILVAQTGAGPQYYLVLGDGLAPITALQRTILNAESAGEPTPVAVSEATSAPQSNQLRPPSGGVQPPSAPPQLSAPGGGQLCAVTGAPDGVPTLTTGGELPGAAASIPTVGAAPDGSRLADRILVPSGRVAVVRVLGAPASYQVITDLGMRYPVVSDAALQMLGYPAAEAVAVPAALVSRIPQGPTLDPQAATRPALTGG</sequence>
<dbReference type="RefSeq" id="WP_212817853.1">
    <property type="nucleotide sequence ID" value="NZ_AP023359.1"/>
</dbReference>
<dbReference type="KEGG" id="pry:Prubr_56730"/>
<keyword evidence="3" id="KW-1003">Cell membrane</keyword>
<evidence type="ECO:0000313" key="13">
    <source>
        <dbReference type="Proteomes" id="UP000680866"/>
    </source>
</evidence>
<keyword evidence="4 11" id="KW-0812">Transmembrane</keyword>
<evidence type="ECO:0008006" key="14">
    <source>
        <dbReference type="Google" id="ProtNLM"/>
    </source>
</evidence>
<dbReference type="Gene3D" id="3.30.2390.20">
    <property type="entry name" value="Type VII secretion system EccB, repeat 1 domain"/>
    <property type="match status" value="1"/>
</dbReference>
<feature type="compositionally biased region" description="Polar residues" evidence="10">
    <location>
        <begin position="308"/>
        <end position="319"/>
    </location>
</feature>
<name>A0A810N566_9ACTN</name>
<evidence type="ECO:0000256" key="8">
    <source>
        <dbReference type="ARBA" id="ARBA00022989"/>
    </source>
</evidence>
<comment type="similarity">
    <text evidence="2">Belongs to the EccB family.</text>
</comment>
<dbReference type="InterPro" id="IPR044857">
    <property type="entry name" value="T7SS_EccB_R1"/>
</dbReference>
<keyword evidence="8 11" id="KW-1133">Transmembrane helix</keyword>
<dbReference type="Pfam" id="PF05108">
    <property type="entry name" value="T7SS_ESX1_EccB"/>
    <property type="match status" value="1"/>
</dbReference>
<dbReference type="Proteomes" id="UP000680866">
    <property type="component" value="Chromosome"/>
</dbReference>
<dbReference type="GO" id="GO:0005576">
    <property type="term" value="C:extracellular region"/>
    <property type="evidence" value="ECO:0007669"/>
    <property type="project" value="TreeGrafter"/>
</dbReference>
<dbReference type="AlphaFoldDB" id="A0A810N566"/>
<dbReference type="PANTHER" id="PTHR40765:SF2">
    <property type="entry name" value="ESX-2 SECRETION SYSTEM ATPASE ECCB2"/>
    <property type="match status" value="1"/>
</dbReference>
<keyword evidence="7" id="KW-0067">ATP-binding</keyword>
<protein>
    <recommendedName>
        <fullName evidence="14">Type VII secretion protein EccB</fullName>
    </recommendedName>
</protein>
<evidence type="ECO:0000256" key="4">
    <source>
        <dbReference type="ARBA" id="ARBA00022692"/>
    </source>
</evidence>
<keyword evidence="5" id="KW-0547">Nucleotide-binding</keyword>
<accession>A0A810N566</accession>